<feature type="domain" description="Seven cysteines N-terminal" evidence="2">
    <location>
        <begin position="27"/>
        <end position="128"/>
    </location>
</feature>
<organism evidence="3 4">
    <name type="scientific">Macrostomum lignano</name>
    <dbReference type="NCBI Taxonomy" id="282301"/>
    <lineage>
        <taxon>Eukaryota</taxon>
        <taxon>Metazoa</taxon>
        <taxon>Spiralia</taxon>
        <taxon>Lophotrochozoa</taxon>
        <taxon>Platyhelminthes</taxon>
        <taxon>Rhabditophora</taxon>
        <taxon>Macrostomorpha</taxon>
        <taxon>Macrostomida</taxon>
        <taxon>Macrostomidae</taxon>
        <taxon>Macrostomum</taxon>
    </lineage>
</organism>
<dbReference type="AlphaFoldDB" id="A0A1I8HSQ9"/>
<dbReference type="WBParaSite" id="maker-uti_cns_0007800-snap-gene-0.4-mRNA-1">
    <property type="protein sequence ID" value="maker-uti_cns_0007800-snap-gene-0.4-mRNA-1"/>
    <property type="gene ID" value="maker-uti_cns_0007800-snap-gene-0.4"/>
</dbReference>
<evidence type="ECO:0000256" key="1">
    <source>
        <dbReference type="SAM" id="SignalP"/>
    </source>
</evidence>
<dbReference type="Proteomes" id="UP000095280">
    <property type="component" value="Unplaced"/>
</dbReference>
<reference evidence="4" key="1">
    <citation type="submission" date="2016-11" db="UniProtKB">
        <authorList>
            <consortium name="WormBaseParasite"/>
        </authorList>
    </citation>
    <scope>IDENTIFICATION</scope>
</reference>
<proteinExistence type="predicted"/>
<feature type="chain" id="PRO_5009320412" evidence="1">
    <location>
        <begin position="21"/>
        <end position="156"/>
    </location>
</feature>
<sequence length="156" mass="16549">MELLWLLVASWMLLASATQAAPALPSAAKAKCGVADLKLGATLDPSATETRGASVKYIKSIVVAGANKKLACAQACSECELAIYELVQAEKSGTTDRAYSPNNCFLLSCQPFAQCVFKNTSDMNALAIVTRRAIKNEGEWTAVGRAGSDGWTDRQT</sequence>
<evidence type="ECO:0000259" key="2">
    <source>
        <dbReference type="SMART" id="SM00765"/>
    </source>
</evidence>
<protein>
    <submittedName>
        <fullName evidence="4">MANEC domain-containing protein</fullName>
    </submittedName>
</protein>
<dbReference type="InterPro" id="IPR011106">
    <property type="entry name" value="MANSC_N"/>
</dbReference>
<name>A0A1I8HSQ9_9PLAT</name>
<feature type="signal peptide" evidence="1">
    <location>
        <begin position="1"/>
        <end position="20"/>
    </location>
</feature>
<keyword evidence="1" id="KW-0732">Signal</keyword>
<keyword evidence="3" id="KW-1185">Reference proteome</keyword>
<evidence type="ECO:0000313" key="3">
    <source>
        <dbReference type="Proteomes" id="UP000095280"/>
    </source>
</evidence>
<evidence type="ECO:0000313" key="4">
    <source>
        <dbReference type="WBParaSite" id="maker-uti_cns_0007800-snap-gene-0.4-mRNA-1"/>
    </source>
</evidence>
<accession>A0A1I8HSQ9</accession>
<dbReference type="SMART" id="SM00765">
    <property type="entry name" value="MANEC"/>
    <property type="match status" value="1"/>
</dbReference>